<dbReference type="Pfam" id="PF00303">
    <property type="entry name" value="Thymidylat_synt"/>
    <property type="match status" value="1"/>
</dbReference>
<evidence type="ECO:0000256" key="3">
    <source>
        <dbReference type="ARBA" id="ARBA00022679"/>
    </source>
</evidence>
<comment type="caution">
    <text evidence="5">The sequence shown here is derived from an EMBL/GenBank/DDBJ whole genome shotgun (WGS) entry which is preliminary data.</text>
</comment>
<accession>A0A0B2A244</accession>
<evidence type="ECO:0000313" key="5">
    <source>
        <dbReference type="EMBL" id="KHK95849.1"/>
    </source>
</evidence>
<dbReference type="InterPro" id="IPR000398">
    <property type="entry name" value="Thymidylate_synthase"/>
</dbReference>
<dbReference type="GO" id="GO:0006231">
    <property type="term" value="P:dTMP biosynthetic process"/>
    <property type="evidence" value="ECO:0007669"/>
    <property type="project" value="InterPro"/>
</dbReference>
<protein>
    <recommendedName>
        <fullName evidence="1">thymidylate synthase</fullName>
        <ecNumber evidence="1">2.1.1.45</ecNumber>
    </recommendedName>
</protein>
<dbReference type="AlphaFoldDB" id="A0A0B2A244"/>
<dbReference type="PRINTS" id="PR00108">
    <property type="entry name" value="THYMDSNTHASE"/>
</dbReference>
<keyword evidence="3" id="KW-0808">Transferase</keyword>
<dbReference type="InterPro" id="IPR045097">
    <property type="entry name" value="Thymidate_synth/dCMP_Mease"/>
</dbReference>
<dbReference type="Gene3D" id="3.30.572.10">
    <property type="entry name" value="Thymidylate synthase/dCMP hydroxymethylase domain"/>
    <property type="match status" value="1"/>
</dbReference>
<organism evidence="5 6">
    <name type="scientific">Microbacterium mangrovi</name>
    <dbReference type="NCBI Taxonomy" id="1348253"/>
    <lineage>
        <taxon>Bacteria</taxon>
        <taxon>Bacillati</taxon>
        <taxon>Actinomycetota</taxon>
        <taxon>Actinomycetes</taxon>
        <taxon>Micrococcales</taxon>
        <taxon>Microbacteriaceae</taxon>
        <taxon>Microbacterium</taxon>
    </lineage>
</organism>
<dbReference type="InterPro" id="IPR023451">
    <property type="entry name" value="Thymidate_synth/dCMP_Mease_dom"/>
</dbReference>
<gene>
    <name evidence="5" type="ORF">LK09_17625</name>
</gene>
<dbReference type="EC" id="2.1.1.45" evidence="1"/>
<feature type="domain" description="Thymidylate synthase/dCMP hydroxymethylase" evidence="4">
    <location>
        <begin position="56"/>
        <end position="219"/>
    </location>
</feature>
<dbReference type="CDD" id="cd00351">
    <property type="entry name" value="TS_Pyrimidine_HMase"/>
    <property type="match status" value="1"/>
</dbReference>
<dbReference type="SUPFAM" id="SSF55831">
    <property type="entry name" value="Thymidylate synthase/dCMP hydroxymethylase"/>
    <property type="match status" value="1"/>
</dbReference>
<dbReference type="PANTHER" id="PTHR11548">
    <property type="entry name" value="THYMIDYLATE SYNTHASE 1"/>
    <property type="match status" value="1"/>
</dbReference>
<keyword evidence="6" id="KW-1185">Reference proteome</keyword>
<dbReference type="RefSeq" id="WP_039402514.1">
    <property type="nucleotide sequence ID" value="NZ_JTDK01000018.1"/>
</dbReference>
<dbReference type="InterPro" id="IPR036926">
    <property type="entry name" value="Thymidate_synth/dCMP_Mease_sf"/>
</dbReference>
<evidence type="ECO:0000259" key="4">
    <source>
        <dbReference type="Pfam" id="PF00303"/>
    </source>
</evidence>
<dbReference type="Proteomes" id="UP000031030">
    <property type="component" value="Unassembled WGS sequence"/>
</dbReference>
<dbReference type="PANTHER" id="PTHR11548:SF9">
    <property type="entry name" value="THYMIDYLATE SYNTHASE"/>
    <property type="match status" value="1"/>
</dbReference>
<dbReference type="EMBL" id="JTDK01000018">
    <property type="protein sequence ID" value="KHK95849.1"/>
    <property type="molecule type" value="Genomic_DNA"/>
</dbReference>
<evidence type="ECO:0000256" key="1">
    <source>
        <dbReference type="ARBA" id="ARBA00011947"/>
    </source>
</evidence>
<keyword evidence="2" id="KW-0489">Methyltransferase</keyword>
<proteinExistence type="predicted"/>
<reference evidence="5 6" key="1">
    <citation type="submission" date="2014-11" db="EMBL/GenBank/DDBJ databases">
        <title>Genome sequence of Microbacterium mangrovi MUSC 115(T).</title>
        <authorList>
            <person name="Lee L.-H."/>
        </authorList>
    </citation>
    <scope>NUCLEOTIDE SEQUENCE [LARGE SCALE GENOMIC DNA]</scope>
    <source>
        <strain evidence="5 6">MUSC 115</strain>
    </source>
</reference>
<dbReference type="OrthoDB" id="9774633at2"/>
<evidence type="ECO:0000256" key="2">
    <source>
        <dbReference type="ARBA" id="ARBA00022603"/>
    </source>
</evidence>
<dbReference type="GO" id="GO:0004799">
    <property type="term" value="F:thymidylate synthase activity"/>
    <property type="evidence" value="ECO:0007669"/>
    <property type="project" value="UniProtKB-EC"/>
</dbReference>
<name>A0A0B2A244_9MICO</name>
<dbReference type="STRING" id="1348253.LK09_17625"/>
<dbReference type="GO" id="GO:0005829">
    <property type="term" value="C:cytosol"/>
    <property type="evidence" value="ECO:0007669"/>
    <property type="project" value="TreeGrafter"/>
</dbReference>
<dbReference type="GO" id="GO:0032259">
    <property type="term" value="P:methylation"/>
    <property type="evidence" value="ECO:0007669"/>
    <property type="project" value="UniProtKB-KW"/>
</dbReference>
<evidence type="ECO:0000313" key="6">
    <source>
        <dbReference type="Proteomes" id="UP000031030"/>
    </source>
</evidence>
<sequence>MLLVEEDSVDDVLQVVLNHLLRAGSRIEPSKGPASEQVGAAIELRNPRARLSRSHRRSPIFSALGEWLWYLSGTDEVGPIAHYIPMYLKFAVEGRVEGAYGPRLFGADDRLAEVIKRLRDKQDSRQAVIQVFAQSDLSNQRDIPCTTTLQFLLRDGLLHLAATMRSNDAYRGLPHDIFAFTMIQEMVARNVGVEVGTYLHFVGSLHLYDSDADAAAAFLDEGWHNLKPMPAMPDGDPAGGVRWIIEVEERIRLGDPSAPTLADLGEHPYWDDLARVLLAFPEKSGSGLRRIRESFDDPFYEIYINDRHARFEED</sequence>